<evidence type="ECO:0000313" key="20">
    <source>
        <dbReference type="Proteomes" id="UP000492821"/>
    </source>
</evidence>
<evidence type="ECO:0000256" key="17">
    <source>
        <dbReference type="SAM" id="MobiDB-lite"/>
    </source>
</evidence>
<evidence type="ECO:0000256" key="6">
    <source>
        <dbReference type="ARBA" id="ARBA00022741"/>
    </source>
</evidence>
<dbReference type="FunFam" id="3.30.200.20:FF:000194">
    <property type="entry name" value="protein-tyrosine kinase 2-beta isoform X1"/>
    <property type="match status" value="1"/>
</dbReference>
<evidence type="ECO:0000256" key="7">
    <source>
        <dbReference type="ARBA" id="ARBA00022777"/>
    </source>
</evidence>
<dbReference type="InterPro" id="IPR000719">
    <property type="entry name" value="Prot_kinase_dom"/>
</dbReference>
<evidence type="ECO:0000256" key="12">
    <source>
        <dbReference type="ARBA" id="ARBA00051245"/>
    </source>
</evidence>
<evidence type="ECO:0000256" key="2">
    <source>
        <dbReference type="ARBA" id="ARBA00004496"/>
    </source>
</evidence>
<evidence type="ECO:0000256" key="5">
    <source>
        <dbReference type="ARBA" id="ARBA00022679"/>
    </source>
</evidence>
<feature type="domain" description="Protein kinase" evidence="19">
    <location>
        <begin position="181"/>
        <end position="438"/>
    </location>
</feature>
<dbReference type="EC" id="2.7.10.2" evidence="16"/>
<evidence type="ECO:0000256" key="15">
    <source>
        <dbReference type="PROSITE-ProRule" id="PRU10141"/>
    </source>
</evidence>
<dbReference type="InterPro" id="IPR011009">
    <property type="entry name" value="Kinase-like_dom_sf"/>
</dbReference>
<dbReference type="InterPro" id="IPR035849">
    <property type="entry name" value="Fes/Fps/Fer_SH2"/>
</dbReference>
<keyword evidence="6 15" id="KW-0547">Nucleotide-binding</keyword>
<keyword evidence="3" id="KW-1003">Cell membrane</keyword>
<proteinExistence type="inferred from homology"/>
<dbReference type="Proteomes" id="UP000492821">
    <property type="component" value="Unassembled WGS sequence"/>
</dbReference>
<evidence type="ECO:0000256" key="9">
    <source>
        <dbReference type="ARBA" id="ARBA00022999"/>
    </source>
</evidence>
<dbReference type="PRINTS" id="PR00109">
    <property type="entry name" value="TYRKINASE"/>
</dbReference>
<keyword evidence="9 14" id="KW-0727">SH2 domain</keyword>
<evidence type="ECO:0000256" key="11">
    <source>
        <dbReference type="ARBA" id="ARBA00023137"/>
    </source>
</evidence>
<dbReference type="InterPro" id="IPR000980">
    <property type="entry name" value="SH2"/>
</dbReference>
<dbReference type="GO" id="GO:0005524">
    <property type="term" value="F:ATP binding"/>
    <property type="evidence" value="ECO:0007669"/>
    <property type="project" value="UniProtKB-UniRule"/>
</dbReference>
<evidence type="ECO:0000259" key="19">
    <source>
        <dbReference type="PROSITE" id="PS50011"/>
    </source>
</evidence>
<dbReference type="PROSITE" id="PS00109">
    <property type="entry name" value="PROTEIN_KINASE_TYR"/>
    <property type="match status" value="1"/>
</dbReference>
<evidence type="ECO:0000256" key="13">
    <source>
        <dbReference type="ARBA" id="ARBA00061333"/>
    </source>
</evidence>
<evidence type="ECO:0000256" key="14">
    <source>
        <dbReference type="PROSITE-ProRule" id="PRU00191"/>
    </source>
</evidence>
<dbReference type="GO" id="GO:0005886">
    <property type="term" value="C:plasma membrane"/>
    <property type="evidence" value="ECO:0007669"/>
    <property type="project" value="UniProtKB-SubCell"/>
</dbReference>
<feature type="domain" description="SH2" evidence="18">
    <location>
        <begin position="79"/>
        <end position="169"/>
    </location>
</feature>
<reference evidence="20" key="1">
    <citation type="journal article" date="2013" name="Genetics">
        <title>The draft genome and transcriptome of Panagrellus redivivus are shaped by the harsh demands of a free-living lifestyle.</title>
        <authorList>
            <person name="Srinivasan J."/>
            <person name="Dillman A.R."/>
            <person name="Macchietto M.G."/>
            <person name="Heikkinen L."/>
            <person name="Lakso M."/>
            <person name="Fracchia K.M."/>
            <person name="Antoshechkin I."/>
            <person name="Mortazavi A."/>
            <person name="Wong G."/>
            <person name="Sternberg P.W."/>
        </authorList>
    </citation>
    <scope>NUCLEOTIDE SEQUENCE [LARGE SCALE GENOMIC DNA]</scope>
    <source>
        <strain evidence="20">MT8872</strain>
    </source>
</reference>
<dbReference type="PROSITE" id="PS50001">
    <property type="entry name" value="SH2"/>
    <property type="match status" value="1"/>
</dbReference>
<organism evidence="20 21">
    <name type="scientific">Panagrellus redivivus</name>
    <name type="common">Microworm</name>
    <dbReference type="NCBI Taxonomy" id="6233"/>
    <lineage>
        <taxon>Eukaryota</taxon>
        <taxon>Metazoa</taxon>
        <taxon>Ecdysozoa</taxon>
        <taxon>Nematoda</taxon>
        <taxon>Chromadorea</taxon>
        <taxon>Rhabditida</taxon>
        <taxon>Tylenchina</taxon>
        <taxon>Panagrolaimomorpha</taxon>
        <taxon>Panagrolaimoidea</taxon>
        <taxon>Panagrolaimidae</taxon>
        <taxon>Panagrellus</taxon>
    </lineage>
</organism>
<dbReference type="CDD" id="cd10361">
    <property type="entry name" value="SH2_Fps_family"/>
    <property type="match status" value="1"/>
</dbReference>
<evidence type="ECO:0000256" key="16">
    <source>
        <dbReference type="RuleBase" id="RU362096"/>
    </source>
</evidence>
<sequence length="450" mass="50167">MGGKVKASKEAISVSKISNMSQKSVKSVSKNSKADDGTISKTTSAAQSTHSTAVGASKRENTDITLTAELQKELNTCKYYHGMMPRDEIEDLLKKDGDFLLRKTDVKGISKVAISVFYKGRVRHILMAYTSGGWVLKEQKFKTIQELVDYYVKTKNIIQTEGTYIKEPVPRPDFYILHEHIELQKKLGGGAFGDVHIGILKRGKEETKVAVKKLKGMMMKKQRADFVKEARLMRRFDHPNIVRVIGVAPQEDPLMIILELAPNGALNSYLKKHPQTPPDVCFSMVKDGCRGMTYLANMKVIHRDIAARNCLLGANNEVKISDFGLSVADKNVIKLDKLNKMPVKWLAPETLGKGEFSQKSDIWSFGILIWEIFKKCETDPYPNITNIEAKAKILAGETLDAPAGTSPLCAAAMKLCFLKNPTDRPDFEGLLKILSPNEKPPPKASDFETY</sequence>
<feature type="compositionally biased region" description="Low complexity" evidence="17">
    <location>
        <begin position="40"/>
        <end position="53"/>
    </location>
</feature>
<dbReference type="PROSITE" id="PS50011">
    <property type="entry name" value="PROTEIN_KINASE_DOM"/>
    <property type="match status" value="1"/>
</dbReference>
<evidence type="ECO:0000313" key="21">
    <source>
        <dbReference type="WBParaSite" id="Pan_g15813.t1"/>
    </source>
</evidence>
<dbReference type="InterPro" id="IPR008266">
    <property type="entry name" value="Tyr_kinase_AS"/>
</dbReference>
<comment type="catalytic activity">
    <reaction evidence="12 16">
        <text>L-tyrosyl-[protein] + ATP = O-phospho-L-tyrosyl-[protein] + ADP + H(+)</text>
        <dbReference type="Rhea" id="RHEA:10596"/>
        <dbReference type="Rhea" id="RHEA-COMP:10136"/>
        <dbReference type="Rhea" id="RHEA-COMP:20101"/>
        <dbReference type="ChEBI" id="CHEBI:15378"/>
        <dbReference type="ChEBI" id="CHEBI:30616"/>
        <dbReference type="ChEBI" id="CHEBI:46858"/>
        <dbReference type="ChEBI" id="CHEBI:61978"/>
        <dbReference type="ChEBI" id="CHEBI:456216"/>
        <dbReference type="EC" id="2.7.10.2"/>
    </reaction>
</comment>
<dbReference type="AlphaFoldDB" id="A0A7E4V3M2"/>
<comment type="similarity">
    <text evidence="13">Belongs to the protein kinase superfamily. Tyr protein kinase family. Fes/fps subfamily.</text>
</comment>
<feature type="binding site" evidence="15">
    <location>
        <position position="213"/>
    </location>
    <ligand>
        <name>ATP</name>
        <dbReference type="ChEBI" id="CHEBI:30616"/>
    </ligand>
</feature>
<evidence type="ECO:0000256" key="3">
    <source>
        <dbReference type="ARBA" id="ARBA00022475"/>
    </source>
</evidence>
<dbReference type="InterPro" id="IPR017441">
    <property type="entry name" value="Protein_kinase_ATP_BS"/>
</dbReference>
<keyword evidence="11 16" id="KW-0829">Tyrosine-protein kinase</keyword>
<dbReference type="SUPFAM" id="SSF55550">
    <property type="entry name" value="SH2 domain"/>
    <property type="match status" value="1"/>
</dbReference>
<keyword evidence="4" id="KW-0963">Cytoplasm</keyword>
<keyword evidence="5 16" id="KW-0808">Transferase</keyword>
<dbReference type="Pfam" id="PF00017">
    <property type="entry name" value="SH2"/>
    <property type="match status" value="1"/>
</dbReference>
<reference evidence="21" key="2">
    <citation type="submission" date="2020-10" db="UniProtKB">
        <authorList>
            <consortium name="WormBaseParasite"/>
        </authorList>
    </citation>
    <scope>IDENTIFICATION</scope>
</reference>
<dbReference type="PROSITE" id="PS00107">
    <property type="entry name" value="PROTEIN_KINASE_ATP"/>
    <property type="match status" value="1"/>
</dbReference>
<dbReference type="CDD" id="cd00192">
    <property type="entry name" value="PTKc"/>
    <property type="match status" value="1"/>
</dbReference>
<dbReference type="InterPro" id="IPR020635">
    <property type="entry name" value="Tyr_kinase_cat_dom"/>
</dbReference>
<evidence type="ECO:0000256" key="4">
    <source>
        <dbReference type="ARBA" id="ARBA00022490"/>
    </source>
</evidence>
<dbReference type="GO" id="GO:0005737">
    <property type="term" value="C:cytoplasm"/>
    <property type="evidence" value="ECO:0007669"/>
    <property type="project" value="UniProtKB-SubCell"/>
</dbReference>
<protein>
    <recommendedName>
        <fullName evidence="16">Tyrosine-protein kinase</fullName>
        <ecNumber evidence="16">2.7.10.2</ecNumber>
    </recommendedName>
</protein>
<dbReference type="PANTHER" id="PTHR24418">
    <property type="entry name" value="TYROSINE-PROTEIN KINASE"/>
    <property type="match status" value="1"/>
</dbReference>
<dbReference type="InterPro" id="IPR036860">
    <property type="entry name" value="SH2_dom_sf"/>
</dbReference>
<feature type="region of interest" description="Disordered" evidence="17">
    <location>
        <begin position="19"/>
        <end position="58"/>
    </location>
</feature>
<dbReference type="SMART" id="SM00252">
    <property type="entry name" value="SH2"/>
    <property type="match status" value="1"/>
</dbReference>
<dbReference type="Gene3D" id="3.30.505.10">
    <property type="entry name" value="SH2 domain"/>
    <property type="match status" value="1"/>
</dbReference>
<dbReference type="Gene3D" id="1.10.510.10">
    <property type="entry name" value="Transferase(Phosphotransferase) domain 1"/>
    <property type="match status" value="1"/>
</dbReference>
<dbReference type="PRINTS" id="PR00401">
    <property type="entry name" value="SH2DOMAIN"/>
</dbReference>
<dbReference type="InterPro" id="IPR050198">
    <property type="entry name" value="Non-receptor_tyrosine_kinases"/>
</dbReference>
<dbReference type="SMART" id="SM00219">
    <property type="entry name" value="TyrKc"/>
    <property type="match status" value="1"/>
</dbReference>
<accession>A0A7E4V3M2</accession>
<feature type="compositionally biased region" description="Low complexity" evidence="17">
    <location>
        <begin position="19"/>
        <end position="31"/>
    </location>
</feature>
<dbReference type="Pfam" id="PF07714">
    <property type="entry name" value="PK_Tyr_Ser-Thr"/>
    <property type="match status" value="1"/>
</dbReference>
<evidence type="ECO:0000256" key="10">
    <source>
        <dbReference type="ARBA" id="ARBA00023136"/>
    </source>
</evidence>
<dbReference type="GO" id="GO:0004715">
    <property type="term" value="F:non-membrane spanning protein tyrosine kinase activity"/>
    <property type="evidence" value="ECO:0007669"/>
    <property type="project" value="UniProtKB-EC"/>
</dbReference>
<keyword evidence="10" id="KW-0472">Membrane</keyword>
<name>A0A7E4V3M2_PANRE</name>
<evidence type="ECO:0000256" key="8">
    <source>
        <dbReference type="ARBA" id="ARBA00022840"/>
    </source>
</evidence>
<dbReference type="InterPro" id="IPR001245">
    <property type="entry name" value="Ser-Thr/Tyr_kinase_cat_dom"/>
</dbReference>
<evidence type="ECO:0000256" key="1">
    <source>
        <dbReference type="ARBA" id="ARBA00004202"/>
    </source>
</evidence>
<keyword evidence="8 15" id="KW-0067">ATP-binding</keyword>
<keyword evidence="7 16" id="KW-0418">Kinase</keyword>
<dbReference type="WBParaSite" id="Pan_g15813.t1">
    <property type="protein sequence ID" value="Pan_g15813.t1"/>
    <property type="gene ID" value="Pan_g15813"/>
</dbReference>
<evidence type="ECO:0000259" key="18">
    <source>
        <dbReference type="PROSITE" id="PS50001"/>
    </source>
</evidence>
<dbReference type="SUPFAM" id="SSF56112">
    <property type="entry name" value="Protein kinase-like (PK-like)"/>
    <property type="match status" value="1"/>
</dbReference>
<keyword evidence="20" id="KW-1185">Reference proteome</keyword>
<comment type="subcellular location">
    <subcellularLocation>
        <location evidence="1">Cell membrane</location>
        <topology evidence="1">Peripheral membrane protein</topology>
    </subcellularLocation>
    <subcellularLocation>
        <location evidence="2">Cytoplasm</location>
    </subcellularLocation>
</comment>